<evidence type="ECO:0000313" key="4">
    <source>
        <dbReference type="EMBL" id="XCD06341.1"/>
    </source>
</evidence>
<evidence type="ECO:0000313" key="2">
    <source>
        <dbReference type="EMBL" id="XCD04684.1"/>
    </source>
</evidence>
<dbReference type="EMBL" id="PP511722">
    <property type="protein sequence ID" value="XCD06878.1"/>
    <property type="molecule type" value="Genomic_DNA"/>
</dbReference>
<dbReference type="EMBL" id="PP511401">
    <property type="protein sequence ID" value="XCD03926.1"/>
    <property type="molecule type" value="Genomic_DNA"/>
</dbReference>
<evidence type="ECO:0000313" key="3">
    <source>
        <dbReference type="EMBL" id="XCD05278.1"/>
    </source>
</evidence>
<sequence>MISEIYAIYDEASEAFMQFMLFQNEKLASMTFTKLFKEKRLNIPLIFDYPNSFKVYKLGTFDDNKGTFENVEHHEFLLDFGSLSE</sequence>
<evidence type="ECO:0000313" key="5">
    <source>
        <dbReference type="EMBL" id="XCD06878.1"/>
    </source>
</evidence>
<dbReference type="EMBL" id="PP511659">
    <property type="protein sequence ID" value="XCD06341.1"/>
    <property type="molecule type" value="Genomic_DNA"/>
</dbReference>
<proteinExistence type="predicted"/>
<dbReference type="EMBL" id="PP511493">
    <property type="protein sequence ID" value="XCD04684.1"/>
    <property type="molecule type" value="Genomic_DNA"/>
</dbReference>
<protein>
    <submittedName>
        <fullName evidence="1">Nonstructural protein</fullName>
    </submittedName>
</protein>
<dbReference type="EMBL" id="PP511539">
    <property type="protein sequence ID" value="XCD05278.1"/>
    <property type="molecule type" value="Genomic_DNA"/>
</dbReference>
<organism evidence="1">
    <name type="scientific">Dulem virus 215</name>
    <dbReference type="NCBI Taxonomy" id="3145692"/>
    <lineage>
        <taxon>Viruses</taxon>
        <taxon>Monodnaviria</taxon>
        <taxon>Sangervirae</taxon>
        <taxon>Phixviricota</taxon>
        <taxon>Malgrandaviricetes</taxon>
        <taxon>Petitvirales</taxon>
        <taxon>Microviridae</taxon>
        <taxon>Microvirus</taxon>
    </lineage>
</organism>
<dbReference type="InterPro" id="IPR046781">
    <property type="entry name" value="Phage_ORF5"/>
</dbReference>
<reference evidence="1" key="1">
    <citation type="submission" date="2024-03" db="EMBL/GenBank/DDBJ databases">
        <title>Diverse circular DNA viruses in blood, oral, and fecal samples of captive lemurs.</title>
        <authorList>
            <person name="Paietta E.N."/>
            <person name="Kraberger S."/>
            <person name="Lund M.C."/>
            <person name="Custer J.M."/>
            <person name="Vargas K.M."/>
            <person name="Ehmke E.E."/>
            <person name="Yoder A.D."/>
            <person name="Varsani A."/>
        </authorList>
    </citation>
    <scope>NUCLEOTIDE SEQUENCE</scope>
    <source>
        <strain evidence="1">Duke_21_50</strain>
        <strain evidence="2">Duke_24FF_981</strain>
        <strain evidence="3">Duke_24FS_57</strain>
        <strain evidence="4">Duke_25FS_72</strain>
        <strain evidence="5">Duke_26_42</strain>
    </source>
</reference>
<evidence type="ECO:0000313" key="1">
    <source>
        <dbReference type="EMBL" id="XCD03926.1"/>
    </source>
</evidence>
<name>A0AAU8AX72_9VIRU</name>
<accession>A0AAU8AX72</accession>
<dbReference type="Pfam" id="PF20577">
    <property type="entry name" value="Phage_ORF5"/>
    <property type="match status" value="1"/>
</dbReference>